<dbReference type="InterPro" id="IPR050770">
    <property type="entry name" value="Intradiol_RC_Dioxygenase"/>
</dbReference>
<keyword evidence="2 5" id="KW-0223">Dioxygenase</keyword>
<dbReference type="Proteomes" id="UP000094849">
    <property type="component" value="Unassembled WGS sequence"/>
</dbReference>
<protein>
    <submittedName>
        <fullName evidence="5">Intradiol ring-cleavage dioxygenase</fullName>
    </submittedName>
</protein>
<dbReference type="AlphaFoldDB" id="A0A1E2UMK1"/>
<dbReference type="InterPro" id="IPR015889">
    <property type="entry name" value="Intradiol_dOase_core"/>
</dbReference>
<dbReference type="Pfam" id="PF00775">
    <property type="entry name" value="Dioxygenase_C"/>
    <property type="match status" value="1"/>
</dbReference>
<evidence type="ECO:0000313" key="6">
    <source>
        <dbReference type="Proteomes" id="UP000094849"/>
    </source>
</evidence>
<gene>
    <name evidence="5" type="ORF">A3196_03015</name>
</gene>
<evidence type="ECO:0000256" key="3">
    <source>
        <dbReference type="ARBA" id="ARBA00023002"/>
    </source>
</evidence>
<dbReference type="SUPFAM" id="SSF49482">
    <property type="entry name" value="Aromatic compound dioxygenase"/>
    <property type="match status" value="1"/>
</dbReference>
<dbReference type="CDD" id="cd03459">
    <property type="entry name" value="3_4-PCD"/>
    <property type="match status" value="1"/>
</dbReference>
<comment type="caution">
    <text evidence="5">The sequence shown here is derived from an EMBL/GenBank/DDBJ whole genome shotgun (WGS) entry which is preliminary data.</text>
</comment>
<accession>A0A1E2UMK1</accession>
<reference evidence="5 6" key="1">
    <citation type="submission" date="2016-03" db="EMBL/GenBank/DDBJ databases">
        <title>Chemosynthetic sulphur-oxidizing symbionts of marine invertebrate animals are capable of nitrogen fixation.</title>
        <authorList>
            <person name="Petersen J.M."/>
            <person name="Kemper A."/>
            <person name="Gruber-Vodicka H."/>
            <person name="Cardini U."/>
            <person name="Geest Mvander."/>
            <person name="Kleiner M."/>
            <person name="Bulgheresi S."/>
            <person name="Fussmann M."/>
            <person name="Herbold C."/>
            <person name="Seah B.K.B."/>
            <person name="Antony C.Paul."/>
            <person name="Liu D."/>
            <person name="Belitz A."/>
            <person name="Weber M."/>
        </authorList>
    </citation>
    <scope>NUCLEOTIDE SEQUENCE [LARGE SCALE GENOMIC DNA]</scope>
    <source>
        <strain evidence="5">G_D</strain>
    </source>
</reference>
<dbReference type="PROSITE" id="PS00083">
    <property type="entry name" value="INTRADIOL_DIOXYGENAS"/>
    <property type="match status" value="1"/>
</dbReference>
<dbReference type="GO" id="GO:0008199">
    <property type="term" value="F:ferric iron binding"/>
    <property type="evidence" value="ECO:0007669"/>
    <property type="project" value="InterPro"/>
</dbReference>
<dbReference type="GO" id="GO:0018578">
    <property type="term" value="F:protocatechuate 3,4-dioxygenase activity"/>
    <property type="evidence" value="ECO:0007669"/>
    <property type="project" value="InterPro"/>
</dbReference>
<dbReference type="InterPro" id="IPR039387">
    <property type="entry name" value="3_4-PCD"/>
</dbReference>
<dbReference type="PANTHER" id="PTHR33711:SF10">
    <property type="entry name" value="INTRADIOL RING-CLEAVAGE DIOXYGENASES DOMAIN-CONTAINING PROTEIN"/>
    <property type="match status" value="1"/>
</dbReference>
<name>A0A1E2UMK1_9GAMM</name>
<evidence type="ECO:0000256" key="1">
    <source>
        <dbReference type="ARBA" id="ARBA00007825"/>
    </source>
</evidence>
<dbReference type="STRING" id="1818881.A3196_03015"/>
<evidence type="ECO:0000313" key="5">
    <source>
        <dbReference type="EMBL" id="ODB95812.1"/>
    </source>
</evidence>
<sequence>MSELINNRRRNLILGGSAGLLSLPCYAKQLLTPRQSAGPFYPDLHMLDDDNDLTHISGMKGIAKGSIAEIHGKVIDINGNPLSGVIVEIWQCDFNGRYRHSEDDHSTPMDRNFQGFGRNITDDQGRYRFRTIRPVPYPGRTPHIHAAVFRDGMRPFVTQIYVAGEAQNSEDFLFQRIPSILRPMVLADFRPTDNGIVELMANFDFVLMDGFA</sequence>
<dbReference type="EMBL" id="LVJZ01000003">
    <property type="protein sequence ID" value="ODB95812.1"/>
    <property type="molecule type" value="Genomic_DNA"/>
</dbReference>
<dbReference type="InterPro" id="IPR000627">
    <property type="entry name" value="Intradiol_dOase_C"/>
</dbReference>
<organism evidence="5 6">
    <name type="scientific">Candidatus Thiodiazotropha endoloripes</name>
    <dbReference type="NCBI Taxonomy" id="1818881"/>
    <lineage>
        <taxon>Bacteria</taxon>
        <taxon>Pseudomonadati</taxon>
        <taxon>Pseudomonadota</taxon>
        <taxon>Gammaproteobacteria</taxon>
        <taxon>Chromatiales</taxon>
        <taxon>Sedimenticolaceae</taxon>
        <taxon>Candidatus Thiodiazotropha</taxon>
    </lineage>
</organism>
<comment type="similarity">
    <text evidence="1">Belongs to the intradiol ring-cleavage dioxygenase family.</text>
</comment>
<evidence type="ECO:0000259" key="4">
    <source>
        <dbReference type="PROSITE" id="PS00083"/>
    </source>
</evidence>
<keyword evidence="3" id="KW-0560">Oxidoreductase</keyword>
<dbReference type="RefSeq" id="WP_069024111.1">
    <property type="nucleotide sequence ID" value="NZ_LVJZ01000003.1"/>
</dbReference>
<feature type="domain" description="Intradiol ring-cleavage dioxygenases" evidence="4">
    <location>
        <begin position="70"/>
        <end position="98"/>
    </location>
</feature>
<evidence type="ECO:0000256" key="2">
    <source>
        <dbReference type="ARBA" id="ARBA00022964"/>
    </source>
</evidence>
<dbReference type="PANTHER" id="PTHR33711">
    <property type="entry name" value="DIOXYGENASE, PUTATIVE (AFU_ORTHOLOGUE AFUA_2G02910)-RELATED"/>
    <property type="match status" value="1"/>
</dbReference>
<proteinExistence type="inferred from homology"/>
<dbReference type="Gene3D" id="2.60.130.10">
    <property type="entry name" value="Aromatic compound dioxygenase"/>
    <property type="match status" value="1"/>
</dbReference>
<keyword evidence="6" id="KW-1185">Reference proteome</keyword>